<protein>
    <submittedName>
        <fullName evidence="2">Uncharacterized protein</fullName>
    </submittedName>
</protein>
<sequence>MKMRYRLAAIAAMESILGLTFPAWAGEWIQGENGQWVYEENEEPLKGWNRINGTWYCLDTETGVWIEKPSMTAEAACRLLENKLVEMEMYQDEEEPLQFKVDYENSKMIQVSVGYEEKPDVFHRINTYEIDKKKGTADPVVGEKEFPLR</sequence>
<keyword evidence="1" id="KW-0732">Signal</keyword>
<feature type="chain" id="PRO_5002395440" evidence="1">
    <location>
        <begin position="26"/>
        <end position="149"/>
    </location>
</feature>
<evidence type="ECO:0000313" key="2">
    <source>
        <dbReference type="EMBL" id="ENZ13373.1"/>
    </source>
</evidence>
<reference evidence="2 3" key="1">
    <citation type="submission" date="2013-01" db="EMBL/GenBank/DDBJ databases">
        <title>The Genome Sequence of Clostridium clostridioforme 90A8.</title>
        <authorList>
            <consortium name="The Broad Institute Genome Sequencing Platform"/>
            <person name="Earl A."/>
            <person name="Ward D."/>
            <person name="Feldgarden M."/>
            <person name="Gevers D."/>
            <person name="Courvalin P."/>
            <person name="Lambert T."/>
            <person name="Walker B."/>
            <person name="Young S.K."/>
            <person name="Zeng Q."/>
            <person name="Gargeya S."/>
            <person name="Fitzgerald M."/>
            <person name="Haas B."/>
            <person name="Abouelleil A."/>
            <person name="Alvarado L."/>
            <person name="Arachchi H.M."/>
            <person name="Berlin A.M."/>
            <person name="Chapman S.B."/>
            <person name="Dewar J."/>
            <person name="Goldberg J."/>
            <person name="Griggs A."/>
            <person name="Gujja S."/>
            <person name="Hansen M."/>
            <person name="Howarth C."/>
            <person name="Imamovic A."/>
            <person name="Larimer J."/>
            <person name="McCowan C."/>
            <person name="Murphy C."/>
            <person name="Neiman D."/>
            <person name="Pearson M."/>
            <person name="Priest M."/>
            <person name="Roberts A."/>
            <person name="Saif S."/>
            <person name="Shea T."/>
            <person name="Sisk P."/>
            <person name="Sykes S."/>
            <person name="Wortman J."/>
            <person name="Nusbaum C."/>
            <person name="Birren B."/>
        </authorList>
    </citation>
    <scope>NUCLEOTIDE SEQUENCE [LARGE SCALE GENOMIC DNA]</scope>
    <source>
        <strain evidence="2 3">90A8</strain>
    </source>
</reference>
<accession>A0A0E2HA44</accession>
<organism evidence="2 3">
    <name type="scientific">[Clostridium] clostridioforme 90A8</name>
    <dbReference type="NCBI Taxonomy" id="999408"/>
    <lineage>
        <taxon>Bacteria</taxon>
        <taxon>Bacillati</taxon>
        <taxon>Bacillota</taxon>
        <taxon>Clostridia</taxon>
        <taxon>Lachnospirales</taxon>
        <taxon>Lachnospiraceae</taxon>
        <taxon>Enterocloster</taxon>
    </lineage>
</organism>
<evidence type="ECO:0000313" key="3">
    <source>
        <dbReference type="Proteomes" id="UP000013085"/>
    </source>
</evidence>
<dbReference type="RefSeq" id="WP_002588217.1">
    <property type="nucleotide sequence ID" value="NZ_KB851022.1"/>
</dbReference>
<gene>
    <name evidence="2" type="ORF">HMPREF1090_02878</name>
</gene>
<dbReference type="SUPFAM" id="SSF69360">
    <property type="entry name" value="Cell wall binding repeat"/>
    <property type="match status" value="1"/>
</dbReference>
<comment type="caution">
    <text evidence="2">The sequence shown here is derived from an EMBL/GenBank/DDBJ whole genome shotgun (WGS) entry which is preliminary data.</text>
</comment>
<dbReference type="GeneID" id="57961602"/>
<evidence type="ECO:0000256" key="1">
    <source>
        <dbReference type="SAM" id="SignalP"/>
    </source>
</evidence>
<dbReference type="HOGENOM" id="CLU_1746440_0_0_9"/>
<name>A0A0E2HA44_9FIRM</name>
<dbReference type="Proteomes" id="UP000013085">
    <property type="component" value="Unassembled WGS sequence"/>
</dbReference>
<dbReference type="AlphaFoldDB" id="A0A0E2HA44"/>
<dbReference type="EMBL" id="AGYR01000033">
    <property type="protein sequence ID" value="ENZ13373.1"/>
    <property type="molecule type" value="Genomic_DNA"/>
</dbReference>
<proteinExistence type="predicted"/>
<feature type="signal peptide" evidence="1">
    <location>
        <begin position="1"/>
        <end position="25"/>
    </location>
</feature>
<dbReference type="Gene3D" id="2.10.270.10">
    <property type="entry name" value="Cholin Binding"/>
    <property type="match status" value="1"/>
</dbReference>
<dbReference type="PATRIC" id="fig|999408.3.peg.3110"/>